<evidence type="ECO:0008006" key="4">
    <source>
        <dbReference type="Google" id="ProtNLM"/>
    </source>
</evidence>
<protein>
    <recommendedName>
        <fullName evidence="4">PCI domain-containing protein</fullName>
    </recommendedName>
</protein>
<evidence type="ECO:0000313" key="2">
    <source>
        <dbReference type="EMBL" id="ELA48313.1"/>
    </source>
</evidence>
<gene>
    <name evidence="2" type="ORF">VCUG_00149</name>
</gene>
<dbReference type="HOGENOM" id="CLU_816429_0_0_1"/>
<dbReference type="InterPro" id="IPR036388">
    <property type="entry name" value="WH-like_DNA-bd_sf"/>
</dbReference>
<proteinExistence type="predicted"/>
<sequence length="347" mass="40208">MANEDLINQKIREQDDHTLSTLFTPNHLIHLIDPSALIPPFDTLLLLQKQDTHTFAHHKEQIECARTLGDNYVSVKRRVIGNIRFCRENVECVKYLLVLFNKNVCQAVVGNLILLFYMRMRSFKMMSNLVAVIDERGILRRGDDETARTSAKRGARSGADPVQVPYDVSTAVTFKDTLIFNAFKATVLFKTYKFSESEKYLKMLLNYRSIQRNKSVYSQLKCMLCVTLFVKDMNVCCDDHEINALMCMVRKCRLRDIARSNDRIVGTYFYFLAVRNLIRFCYQEYGTHHKLEMRWLRSAFVLNGVAEDECIFLIMQTICKGYVKGYVSVGRDVVVFSKVDPFPHVVV</sequence>
<feature type="transmembrane region" description="Helical" evidence="1">
    <location>
        <begin position="95"/>
        <end position="117"/>
    </location>
</feature>
<keyword evidence="1" id="KW-0812">Transmembrane</keyword>
<keyword evidence="3" id="KW-1185">Reference proteome</keyword>
<dbReference type="EMBL" id="GL877405">
    <property type="protein sequence ID" value="ELA48313.1"/>
    <property type="molecule type" value="Genomic_DNA"/>
</dbReference>
<organism evidence="2 3">
    <name type="scientific">Vavraia culicis (isolate floridensis)</name>
    <name type="common">Microsporidian parasite</name>
    <dbReference type="NCBI Taxonomy" id="948595"/>
    <lineage>
        <taxon>Eukaryota</taxon>
        <taxon>Fungi</taxon>
        <taxon>Fungi incertae sedis</taxon>
        <taxon>Microsporidia</taxon>
        <taxon>Pleistophoridae</taxon>
        <taxon>Vavraia</taxon>
    </lineage>
</organism>
<keyword evidence="1" id="KW-1133">Transmembrane helix</keyword>
<dbReference type="OrthoDB" id="2190904at2759"/>
<dbReference type="GeneID" id="19878040"/>
<dbReference type="RefSeq" id="XP_008073170.1">
    <property type="nucleotide sequence ID" value="XM_008074979.1"/>
</dbReference>
<reference evidence="3" key="1">
    <citation type="submission" date="2011-03" db="EMBL/GenBank/DDBJ databases">
        <title>The genome sequence of Vavraia culicis strain floridensis.</title>
        <authorList>
            <consortium name="The Broad Institute Genome Sequencing Platform"/>
            <person name="Cuomo C."/>
            <person name="Becnel J."/>
            <person name="Sanscrainte N."/>
            <person name="Young S.K."/>
            <person name="Zeng Q."/>
            <person name="Gargeya S."/>
            <person name="Fitzgerald M."/>
            <person name="Haas B."/>
            <person name="Abouelleil A."/>
            <person name="Alvarado L."/>
            <person name="Arachchi H.M."/>
            <person name="Berlin A."/>
            <person name="Chapman S.B."/>
            <person name="Gearin G."/>
            <person name="Goldberg J."/>
            <person name="Griggs A."/>
            <person name="Gujja S."/>
            <person name="Hansen M."/>
            <person name="Heiman D."/>
            <person name="Howarth C."/>
            <person name="Larimer J."/>
            <person name="Lui A."/>
            <person name="MacDonald P.J.P."/>
            <person name="McCowen C."/>
            <person name="Montmayeur A."/>
            <person name="Murphy C."/>
            <person name="Neiman D."/>
            <person name="Pearson M."/>
            <person name="Priest M."/>
            <person name="Roberts A."/>
            <person name="Saif S."/>
            <person name="Shea T."/>
            <person name="Sisk P."/>
            <person name="Stolte C."/>
            <person name="Sykes S."/>
            <person name="Wortman J."/>
            <person name="Nusbaum C."/>
            <person name="Birren B."/>
        </authorList>
    </citation>
    <scope>NUCLEOTIDE SEQUENCE [LARGE SCALE GENOMIC DNA]</scope>
    <source>
        <strain evidence="3">floridensis</strain>
    </source>
</reference>
<dbReference type="Gene3D" id="1.10.10.10">
    <property type="entry name" value="Winged helix-like DNA-binding domain superfamily/Winged helix DNA-binding domain"/>
    <property type="match status" value="1"/>
</dbReference>
<dbReference type="VEuPathDB" id="MicrosporidiaDB:VCUG_00149"/>
<dbReference type="InParanoid" id="L2GYE9"/>
<evidence type="ECO:0000313" key="3">
    <source>
        <dbReference type="Proteomes" id="UP000011081"/>
    </source>
</evidence>
<keyword evidence="1" id="KW-0472">Membrane</keyword>
<dbReference type="AlphaFoldDB" id="L2GYE9"/>
<accession>L2GYE9</accession>
<name>L2GYE9_VAVCU</name>
<dbReference type="Proteomes" id="UP000011081">
    <property type="component" value="Unassembled WGS sequence"/>
</dbReference>
<evidence type="ECO:0000256" key="1">
    <source>
        <dbReference type="SAM" id="Phobius"/>
    </source>
</evidence>